<organism evidence="1 2">
    <name type="scientific">Trichuris trichiura</name>
    <name type="common">Whipworm</name>
    <name type="synonym">Trichocephalus trichiurus</name>
    <dbReference type="NCBI Taxonomy" id="36087"/>
    <lineage>
        <taxon>Eukaryota</taxon>
        <taxon>Metazoa</taxon>
        <taxon>Ecdysozoa</taxon>
        <taxon>Nematoda</taxon>
        <taxon>Enoplea</taxon>
        <taxon>Dorylaimia</taxon>
        <taxon>Trichinellida</taxon>
        <taxon>Trichuridae</taxon>
        <taxon>Trichuris</taxon>
    </lineage>
</organism>
<proteinExistence type="predicted"/>
<name>A0A077Z6W6_TRITR</name>
<reference evidence="1" key="1">
    <citation type="submission" date="2014-01" db="EMBL/GenBank/DDBJ databases">
        <authorList>
            <person name="Aslett M."/>
        </authorList>
    </citation>
    <scope>NUCLEOTIDE SEQUENCE</scope>
</reference>
<keyword evidence="2" id="KW-1185">Reference proteome</keyword>
<reference evidence="1" key="2">
    <citation type="submission" date="2014-03" db="EMBL/GenBank/DDBJ databases">
        <title>The whipworm genome and dual-species transcriptomics of an intimate host-pathogen interaction.</title>
        <authorList>
            <person name="Foth B.J."/>
            <person name="Tsai I.J."/>
            <person name="Reid A.J."/>
            <person name="Bancroft A.J."/>
            <person name="Nichol S."/>
            <person name="Tracey A."/>
            <person name="Holroyd N."/>
            <person name="Cotton J.A."/>
            <person name="Stanley E.J."/>
            <person name="Zarowiecki M."/>
            <person name="Liu J.Z."/>
            <person name="Huckvale T."/>
            <person name="Cooper P.J."/>
            <person name="Grencis R.K."/>
            <person name="Berriman M."/>
        </authorList>
    </citation>
    <scope>NUCLEOTIDE SEQUENCE [LARGE SCALE GENOMIC DNA]</scope>
</reference>
<evidence type="ECO:0000313" key="2">
    <source>
        <dbReference type="Proteomes" id="UP000030665"/>
    </source>
</evidence>
<dbReference type="Proteomes" id="UP000030665">
    <property type="component" value="Unassembled WGS sequence"/>
</dbReference>
<dbReference type="AlphaFoldDB" id="A0A077Z6W6"/>
<sequence>MGIVNIAKELGDEGFTDMKEDDVREHLENCAEPFTNEKLKELMQSAAGNNDVMEDTAQVLKDMIAEYELSMEHGIMVAQGITVSLKPLQDLLDEAKKRERQLSFIVDL</sequence>
<accession>A0A077Z6W6</accession>
<gene>
    <name evidence="1" type="ORF">TTRE_0000421501</name>
</gene>
<protein>
    <submittedName>
        <fullName evidence="1">Uncharacterized protein</fullName>
    </submittedName>
</protein>
<evidence type="ECO:0000313" key="1">
    <source>
        <dbReference type="EMBL" id="CDW55941.1"/>
    </source>
</evidence>
<dbReference type="EMBL" id="HG805994">
    <property type="protein sequence ID" value="CDW55941.1"/>
    <property type="molecule type" value="Genomic_DNA"/>
</dbReference>
<dbReference type="STRING" id="36087.A0A077Z6W6"/>